<dbReference type="PANTHER" id="PTHR10245">
    <property type="entry name" value="ENDOTHELIAL DIFFERENTIATION-RELATED FACTOR 1 MULTIPROTEIN BRIDGING FACTOR 1"/>
    <property type="match status" value="1"/>
</dbReference>
<dbReference type="OrthoDB" id="10253401at2759"/>
<evidence type="ECO:0000256" key="2">
    <source>
        <dbReference type="ARBA" id="ARBA00023125"/>
    </source>
</evidence>
<evidence type="ECO:0000259" key="4">
    <source>
        <dbReference type="PROSITE" id="PS50943"/>
    </source>
</evidence>
<dbReference type="InterPro" id="IPR010982">
    <property type="entry name" value="Lambda_DNA-bd_dom_sf"/>
</dbReference>
<keyword evidence="2" id="KW-0238">DNA-binding</keyword>
<evidence type="ECO:0000313" key="5">
    <source>
        <dbReference type="EnsemblMetazoa" id="Aqu2.1.34211_001"/>
    </source>
</evidence>
<dbReference type="PANTHER" id="PTHR10245:SF15">
    <property type="entry name" value="ENDOTHELIAL DIFFERENTIATION-RELATED FACTOR 1"/>
    <property type="match status" value="1"/>
</dbReference>
<name>A0A1X7V2M6_AMPQE</name>
<dbReference type="InterPro" id="IPR001387">
    <property type="entry name" value="Cro/C1-type_HTH"/>
</dbReference>
<proteinExistence type="predicted"/>
<dbReference type="PROSITE" id="PS50943">
    <property type="entry name" value="HTH_CROC1"/>
    <property type="match status" value="1"/>
</dbReference>
<dbReference type="STRING" id="400682.A0A1X7V2M6"/>
<dbReference type="eggNOG" id="KOG3398">
    <property type="taxonomic scope" value="Eukaryota"/>
</dbReference>
<dbReference type="SMART" id="SM00530">
    <property type="entry name" value="HTH_XRE"/>
    <property type="match status" value="1"/>
</dbReference>
<organism evidence="5">
    <name type="scientific">Amphimedon queenslandica</name>
    <name type="common">Sponge</name>
    <dbReference type="NCBI Taxonomy" id="400682"/>
    <lineage>
        <taxon>Eukaryota</taxon>
        <taxon>Metazoa</taxon>
        <taxon>Porifera</taxon>
        <taxon>Demospongiae</taxon>
        <taxon>Heteroscleromorpha</taxon>
        <taxon>Haplosclerida</taxon>
        <taxon>Niphatidae</taxon>
        <taxon>Amphimedon</taxon>
    </lineage>
</organism>
<evidence type="ECO:0000256" key="3">
    <source>
        <dbReference type="ARBA" id="ARBA00023163"/>
    </source>
</evidence>
<dbReference type="InterPro" id="IPR013729">
    <property type="entry name" value="MBF1_N"/>
</dbReference>
<dbReference type="GO" id="GO:0005634">
    <property type="term" value="C:nucleus"/>
    <property type="evidence" value="ECO:0007669"/>
    <property type="project" value="TreeGrafter"/>
</dbReference>
<dbReference type="FunCoup" id="A0A1X7V2M6">
    <property type="interactions" value="822"/>
</dbReference>
<dbReference type="CDD" id="cd00093">
    <property type="entry name" value="HTH_XRE"/>
    <property type="match status" value="1"/>
</dbReference>
<dbReference type="AlphaFoldDB" id="A0A1X7V2M6"/>
<dbReference type="Pfam" id="PF08523">
    <property type="entry name" value="MBF1"/>
    <property type="match status" value="1"/>
</dbReference>
<sequence>MSYLLSAILPAALYLESNKMAEAGWDDVTYLRKKTPKAAESKSEKAVSQAFRKGEEVDTTKKFTAATNKQKVAAKDTAKLDRETEELKHERVTLDFGRTLQQARTAKGMTQKDLATKINEKPQVVNDYESGRAIPNQAIIGKLERAVGVKLRGKDMGSPLNPPGSKKK</sequence>
<reference evidence="5" key="1">
    <citation type="submission" date="2017-05" db="UniProtKB">
        <authorList>
            <consortium name="EnsemblMetazoa"/>
        </authorList>
    </citation>
    <scope>IDENTIFICATION</scope>
</reference>
<feature type="domain" description="HTH cro/C1-type" evidence="4">
    <location>
        <begin position="100"/>
        <end position="154"/>
    </location>
</feature>
<dbReference type="Gene3D" id="1.10.260.40">
    <property type="entry name" value="lambda repressor-like DNA-binding domains"/>
    <property type="match status" value="1"/>
</dbReference>
<dbReference type="Pfam" id="PF01381">
    <property type="entry name" value="HTH_3"/>
    <property type="match status" value="1"/>
</dbReference>
<keyword evidence="3" id="KW-0804">Transcription</keyword>
<dbReference type="FunFam" id="1.10.260.40:FF:000015">
    <property type="entry name" value="Endothelial differentiation-related factor 1"/>
    <property type="match status" value="1"/>
</dbReference>
<accession>A0A1X7V2M6</accession>
<keyword evidence="1" id="KW-0805">Transcription regulation</keyword>
<evidence type="ECO:0000256" key="1">
    <source>
        <dbReference type="ARBA" id="ARBA00023015"/>
    </source>
</evidence>
<dbReference type="InParanoid" id="A0A1X7V2M6"/>
<dbReference type="GO" id="GO:0003677">
    <property type="term" value="F:DNA binding"/>
    <property type="evidence" value="ECO:0007669"/>
    <property type="project" value="UniProtKB-KW"/>
</dbReference>
<dbReference type="SUPFAM" id="SSF47413">
    <property type="entry name" value="lambda repressor-like DNA-binding domains"/>
    <property type="match status" value="1"/>
</dbReference>
<dbReference type="EnsemblMetazoa" id="Aqu2.1.34211_001">
    <property type="protein sequence ID" value="Aqu2.1.34211_001"/>
    <property type="gene ID" value="Aqu2.1.34211"/>
</dbReference>
<protein>
    <recommendedName>
        <fullName evidence="4">HTH cro/C1-type domain-containing protein</fullName>
    </recommendedName>
</protein>